<dbReference type="EnsemblMetazoa" id="AFUN014092-RA">
    <property type="protein sequence ID" value="AFUN014092-PA"/>
    <property type="gene ID" value="AFUN014092"/>
</dbReference>
<accession>A0A182S0R3</accession>
<name>A0A182S0R3_ANOFN</name>
<protein>
    <submittedName>
        <fullName evidence="1">Uncharacterized protein</fullName>
    </submittedName>
</protein>
<sequence>MSHISFAIYLVVRKIKVIITCHKTNEEP</sequence>
<dbReference type="AlphaFoldDB" id="A0A182S0R3"/>
<evidence type="ECO:0000313" key="1">
    <source>
        <dbReference type="EnsemblMetazoa" id="AFUN014092-PA"/>
    </source>
</evidence>
<dbReference type="VEuPathDB" id="VectorBase:AFUN014092"/>
<reference evidence="1" key="1">
    <citation type="submission" date="2020-05" db="UniProtKB">
        <authorList>
            <consortium name="EnsemblMetazoa"/>
        </authorList>
    </citation>
    <scope>IDENTIFICATION</scope>
    <source>
        <strain evidence="1">FUMOZ</strain>
    </source>
</reference>
<proteinExistence type="predicted"/>
<organism evidence="1">
    <name type="scientific">Anopheles funestus</name>
    <name type="common">African malaria mosquito</name>
    <dbReference type="NCBI Taxonomy" id="62324"/>
    <lineage>
        <taxon>Eukaryota</taxon>
        <taxon>Metazoa</taxon>
        <taxon>Ecdysozoa</taxon>
        <taxon>Arthropoda</taxon>
        <taxon>Hexapoda</taxon>
        <taxon>Insecta</taxon>
        <taxon>Pterygota</taxon>
        <taxon>Neoptera</taxon>
        <taxon>Endopterygota</taxon>
        <taxon>Diptera</taxon>
        <taxon>Nematocera</taxon>
        <taxon>Culicoidea</taxon>
        <taxon>Culicidae</taxon>
        <taxon>Anophelinae</taxon>
        <taxon>Anopheles</taxon>
    </lineage>
</organism>